<keyword evidence="3" id="KW-0732">Signal</keyword>
<protein>
    <recommendedName>
        <fullName evidence="4">FAD-binding PCMH-type domain-containing protein</fullName>
    </recommendedName>
</protein>
<dbReference type="InterPro" id="IPR016166">
    <property type="entry name" value="FAD-bd_PCMH"/>
</dbReference>
<evidence type="ECO:0000259" key="4">
    <source>
        <dbReference type="PROSITE" id="PS51387"/>
    </source>
</evidence>
<dbReference type="Pfam" id="PF08031">
    <property type="entry name" value="BBE"/>
    <property type="match status" value="1"/>
</dbReference>
<dbReference type="Pfam" id="PF01565">
    <property type="entry name" value="FAD_binding_4"/>
    <property type="match status" value="1"/>
</dbReference>
<dbReference type="GeneID" id="63778282"/>
<feature type="domain" description="FAD-binding PCMH-type" evidence="4">
    <location>
        <begin position="181"/>
        <end position="360"/>
    </location>
</feature>
<accession>A0A1Y2DX56</accession>
<dbReference type="Proteomes" id="UP000193689">
    <property type="component" value="Unassembled WGS sequence"/>
</dbReference>
<keyword evidence="2" id="KW-0560">Oxidoreductase</keyword>
<proteinExistence type="inferred from homology"/>
<comment type="similarity">
    <text evidence="1">Belongs to the oxygen-dependent FAD-linked oxidoreductase family.</text>
</comment>
<sequence length="648" mass="70603">MLRVSQLLALGSAVLPLIHAQTLTVDGVLVPANESTVAPAAEIITGDLLHEETVQLTDTIISNLTDLSLTNISLFDFASNTTLENGSLPECKTYPGTALWPDKLIWKLLDLLTGGALIETVPIGAACYDDSGHYDEARCSYILTQWYNSTLHYQDPTSVMSPLYQGLTCMPQYNETGECTLGGFPSYVIKATNVAQIQLAVNFARNLNIRLVVKNTGHDFNGRSSGAGSLSVWTHHLKSIKFYETYETKSYSGPAFKVGTGVQGFELYEAAEKYGVTAVGGEGMTVGYAGGYLAGGGHSPMSPHYGMGADAILSIDLVTPDGRVITADETQNTELFWALRGGGGSTFGVATSYTVKVYPKLPIVSVMTFAFGTNENVTLATFWAAVKAYWELIPTFNDAGNYEYWNIFHTSETGVLFTMAPWFAPNMTTVQLQALTAPLFAKWEELGLHVEPVYSEYNSFHPAWKAGFSQEAIGHWSGKTAARLFPKENFEDPTKFNATFEAIKSVVDKGGQLVGFGITGGPGPYPDNAVNPAWREAAMHVISMLSWADGTSMEEVAILSMKLTNEWMAPWREVSPGSGAYNSEGDVTEPNFQQSFYGKEKYERLYNLKKVVDPTGLFYANLGVGSEDWYVTGQIVGLPTQNGQLCRL</sequence>
<evidence type="ECO:0000256" key="2">
    <source>
        <dbReference type="ARBA" id="ARBA00023002"/>
    </source>
</evidence>
<evidence type="ECO:0000256" key="1">
    <source>
        <dbReference type="ARBA" id="ARBA00005466"/>
    </source>
</evidence>
<dbReference type="InterPro" id="IPR050432">
    <property type="entry name" value="FAD-linked_Oxidoreductases_BP"/>
</dbReference>
<evidence type="ECO:0000256" key="3">
    <source>
        <dbReference type="SAM" id="SignalP"/>
    </source>
</evidence>
<organism evidence="5 6">
    <name type="scientific">Pseudomassariella vexata</name>
    <dbReference type="NCBI Taxonomy" id="1141098"/>
    <lineage>
        <taxon>Eukaryota</taxon>
        <taxon>Fungi</taxon>
        <taxon>Dikarya</taxon>
        <taxon>Ascomycota</taxon>
        <taxon>Pezizomycotina</taxon>
        <taxon>Sordariomycetes</taxon>
        <taxon>Xylariomycetidae</taxon>
        <taxon>Amphisphaeriales</taxon>
        <taxon>Pseudomassariaceae</taxon>
        <taxon>Pseudomassariella</taxon>
    </lineage>
</organism>
<reference evidence="5 6" key="1">
    <citation type="submission" date="2016-07" db="EMBL/GenBank/DDBJ databases">
        <title>Pervasive Adenine N6-methylation of Active Genes in Fungi.</title>
        <authorList>
            <consortium name="DOE Joint Genome Institute"/>
            <person name="Mondo S.J."/>
            <person name="Dannebaum R.O."/>
            <person name="Kuo R.C."/>
            <person name="Labutti K."/>
            <person name="Haridas S."/>
            <person name="Kuo A."/>
            <person name="Salamov A."/>
            <person name="Ahrendt S.R."/>
            <person name="Lipzen A."/>
            <person name="Sullivan W."/>
            <person name="Andreopoulos W.B."/>
            <person name="Clum A."/>
            <person name="Lindquist E."/>
            <person name="Daum C."/>
            <person name="Ramamoorthy G.K."/>
            <person name="Gryganskyi A."/>
            <person name="Culley D."/>
            <person name="Magnuson J.K."/>
            <person name="James T.Y."/>
            <person name="O'Malley M.A."/>
            <person name="Stajich J.E."/>
            <person name="Spatafora J.W."/>
            <person name="Visel A."/>
            <person name="Grigoriev I.V."/>
        </authorList>
    </citation>
    <scope>NUCLEOTIDE SEQUENCE [LARGE SCALE GENOMIC DNA]</scope>
    <source>
        <strain evidence="5 6">CBS 129021</strain>
    </source>
</reference>
<dbReference type="InterPro" id="IPR012951">
    <property type="entry name" value="BBE"/>
</dbReference>
<dbReference type="OrthoDB" id="9983560at2759"/>
<dbReference type="EMBL" id="MCFJ01000007">
    <property type="protein sequence ID" value="ORY63880.1"/>
    <property type="molecule type" value="Genomic_DNA"/>
</dbReference>
<dbReference type="InterPro" id="IPR016169">
    <property type="entry name" value="FAD-bd_PCMH_sub2"/>
</dbReference>
<comment type="caution">
    <text evidence="5">The sequence shown here is derived from an EMBL/GenBank/DDBJ whole genome shotgun (WGS) entry which is preliminary data.</text>
</comment>
<dbReference type="AlphaFoldDB" id="A0A1Y2DX56"/>
<name>A0A1Y2DX56_9PEZI</name>
<dbReference type="PROSITE" id="PS51387">
    <property type="entry name" value="FAD_PCMH"/>
    <property type="match status" value="1"/>
</dbReference>
<evidence type="ECO:0000313" key="5">
    <source>
        <dbReference type="EMBL" id="ORY63880.1"/>
    </source>
</evidence>
<evidence type="ECO:0000313" key="6">
    <source>
        <dbReference type="Proteomes" id="UP000193689"/>
    </source>
</evidence>
<dbReference type="PANTHER" id="PTHR13878:SF91">
    <property type="entry name" value="FAD BINDING DOMAIN PROTEIN (AFU_ORTHOLOGUE AFUA_6G12070)-RELATED"/>
    <property type="match status" value="1"/>
</dbReference>
<dbReference type="PANTHER" id="PTHR13878">
    <property type="entry name" value="GULONOLACTONE OXIDASE"/>
    <property type="match status" value="1"/>
</dbReference>
<gene>
    <name evidence="5" type="ORF">BCR38DRAFT_457720</name>
</gene>
<dbReference type="InParanoid" id="A0A1Y2DX56"/>
<dbReference type="GO" id="GO:0016491">
    <property type="term" value="F:oxidoreductase activity"/>
    <property type="evidence" value="ECO:0007669"/>
    <property type="project" value="UniProtKB-KW"/>
</dbReference>
<dbReference type="InterPro" id="IPR006094">
    <property type="entry name" value="Oxid_FAD_bind_N"/>
</dbReference>
<dbReference type="GO" id="GO:0071949">
    <property type="term" value="F:FAD binding"/>
    <property type="evidence" value="ECO:0007669"/>
    <property type="project" value="InterPro"/>
</dbReference>
<feature type="signal peptide" evidence="3">
    <location>
        <begin position="1"/>
        <end position="20"/>
    </location>
</feature>
<feature type="chain" id="PRO_5012666194" description="FAD-binding PCMH-type domain-containing protein" evidence="3">
    <location>
        <begin position="21"/>
        <end position="648"/>
    </location>
</feature>
<keyword evidence="6" id="KW-1185">Reference proteome</keyword>
<dbReference type="SUPFAM" id="SSF56176">
    <property type="entry name" value="FAD-binding/transporter-associated domain-like"/>
    <property type="match status" value="1"/>
</dbReference>
<dbReference type="Gene3D" id="3.30.465.10">
    <property type="match status" value="1"/>
</dbReference>
<dbReference type="InterPro" id="IPR036318">
    <property type="entry name" value="FAD-bd_PCMH-like_sf"/>
</dbReference>
<dbReference type="Gene3D" id="3.40.462.20">
    <property type="match status" value="1"/>
</dbReference>
<dbReference type="STRING" id="1141098.A0A1Y2DX56"/>
<dbReference type="RefSeq" id="XP_040715294.1">
    <property type="nucleotide sequence ID" value="XM_040862070.1"/>
</dbReference>